<protein>
    <submittedName>
        <fullName evidence="1">Uncharacterized protein</fullName>
    </submittedName>
</protein>
<dbReference type="AlphaFoldDB" id="A0A6M3X5Q4"/>
<reference evidence="1" key="1">
    <citation type="submission" date="2020-03" db="EMBL/GenBank/DDBJ databases">
        <title>The deep terrestrial virosphere.</title>
        <authorList>
            <person name="Holmfeldt K."/>
            <person name="Nilsson E."/>
            <person name="Simone D."/>
            <person name="Lopez-Fernandez M."/>
            <person name="Wu X."/>
            <person name="de Brujin I."/>
            <person name="Lundin D."/>
            <person name="Andersson A."/>
            <person name="Bertilsson S."/>
            <person name="Dopson M."/>
        </authorList>
    </citation>
    <scope>NUCLEOTIDE SEQUENCE</scope>
    <source>
        <strain evidence="1">MM171B02771</strain>
    </source>
</reference>
<dbReference type="EMBL" id="MT143947">
    <property type="protein sequence ID" value="QJH93114.1"/>
    <property type="molecule type" value="Genomic_DNA"/>
</dbReference>
<accession>A0A6M3X5Q4</accession>
<organism evidence="1">
    <name type="scientific">viral metagenome</name>
    <dbReference type="NCBI Taxonomy" id="1070528"/>
    <lineage>
        <taxon>unclassified sequences</taxon>
        <taxon>metagenomes</taxon>
        <taxon>organismal metagenomes</taxon>
    </lineage>
</organism>
<name>A0A6M3X5Q4_9ZZZZ</name>
<sequence>MNKIDIQRKRNDIRRLFKHSSGIHVNCIRINTGNTEEHERAKFDLCWRLQKLGHHFITEAEFEKGGRADLVNLDLGKCYEIVKSEGKKSIQLKQTKYPLPIEVFEI</sequence>
<evidence type="ECO:0000313" key="1">
    <source>
        <dbReference type="EMBL" id="QJH93114.1"/>
    </source>
</evidence>
<proteinExistence type="predicted"/>
<gene>
    <name evidence="1" type="ORF">MM171B02771_0005</name>
</gene>